<evidence type="ECO:0000256" key="4">
    <source>
        <dbReference type="ARBA" id="ARBA00022679"/>
    </source>
</evidence>
<keyword evidence="2" id="KW-1003">Cell membrane</keyword>
<dbReference type="Gene3D" id="3.90.550.10">
    <property type="entry name" value="Spore Coat Polysaccharide Biosynthesis Protein SpsA, Chain A"/>
    <property type="match status" value="1"/>
</dbReference>
<keyword evidence="6" id="KW-1133">Transmembrane helix</keyword>
<reference evidence="9 10" key="1">
    <citation type="submission" date="2017-05" db="EMBL/GenBank/DDBJ databases">
        <authorList>
            <person name="Varghese N."/>
            <person name="Submissions S."/>
        </authorList>
    </citation>
    <scope>NUCLEOTIDE SEQUENCE [LARGE SCALE GENOMIC DNA]</scope>
    <source>
        <strain evidence="9 10">DSM 29734</strain>
    </source>
</reference>
<accession>A0ABY1N6V4</accession>
<name>A0ABY1N6V4_9RHOB</name>
<keyword evidence="6" id="KW-0812">Transmembrane</keyword>
<evidence type="ECO:0000256" key="5">
    <source>
        <dbReference type="ARBA" id="ARBA00023136"/>
    </source>
</evidence>
<dbReference type="PANTHER" id="PTHR43646:SF2">
    <property type="entry name" value="GLYCOSYLTRANSFERASE 2-LIKE DOMAIN-CONTAINING PROTEIN"/>
    <property type="match status" value="1"/>
</dbReference>
<evidence type="ECO:0000259" key="7">
    <source>
        <dbReference type="Pfam" id="PF00535"/>
    </source>
</evidence>
<protein>
    <submittedName>
        <fullName evidence="9">Glycosyltransferase, GT2 family</fullName>
    </submittedName>
</protein>
<keyword evidence="3" id="KW-0328">Glycosyltransferase</keyword>
<proteinExistence type="predicted"/>
<dbReference type="Pfam" id="PF00535">
    <property type="entry name" value="Glycos_transf_2"/>
    <property type="match status" value="1"/>
</dbReference>
<organism evidence="9 10">
    <name type="scientific">Shimia sagamensis</name>
    <dbReference type="NCBI Taxonomy" id="1566352"/>
    <lineage>
        <taxon>Bacteria</taxon>
        <taxon>Pseudomonadati</taxon>
        <taxon>Pseudomonadota</taxon>
        <taxon>Alphaproteobacteria</taxon>
        <taxon>Rhodobacterales</taxon>
        <taxon>Roseobacteraceae</taxon>
    </lineage>
</organism>
<comment type="caution">
    <text evidence="9">The sequence shown here is derived from an EMBL/GenBank/DDBJ whole genome shotgun (WGS) entry which is preliminary data.</text>
</comment>
<comment type="subcellular location">
    <subcellularLocation>
        <location evidence="1">Cell membrane</location>
    </subcellularLocation>
</comment>
<feature type="transmembrane region" description="Helical" evidence="6">
    <location>
        <begin position="236"/>
        <end position="269"/>
    </location>
</feature>
<evidence type="ECO:0000256" key="6">
    <source>
        <dbReference type="SAM" id="Phobius"/>
    </source>
</evidence>
<gene>
    <name evidence="9" type="ORF">SAMN06265373_101178</name>
</gene>
<evidence type="ECO:0000313" key="9">
    <source>
        <dbReference type="EMBL" id="SMP01863.1"/>
    </source>
</evidence>
<evidence type="ECO:0000256" key="3">
    <source>
        <dbReference type="ARBA" id="ARBA00022676"/>
    </source>
</evidence>
<dbReference type="SUPFAM" id="SSF53448">
    <property type="entry name" value="Nucleotide-diphospho-sugar transferases"/>
    <property type="match status" value="1"/>
</dbReference>
<evidence type="ECO:0000259" key="8">
    <source>
        <dbReference type="Pfam" id="PF13632"/>
    </source>
</evidence>
<keyword evidence="10" id="KW-1185">Reference proteome</keyword>
<feature type="domain" description="Glycosyltransferase 2-like" evidence="7">
    <location>
        <begin position="5"/>
        <end position="120"/>
    </location>
</feature>
<keyword evidence="5 6" id="KW-0472">Membrane</keyword>
<dbReference type="EMBL" id="FXTY01000001">
    <property type="protein sequence ID" value="SMP01863.1"/>
    <property type="molecule type" value="Genomic_DNA"/>
</dbReference>
<evidence type="ECO:0000256" key="1">
    <source>
        <dbReference type="ARBA" id="ARBA00004236"/>
    </source>
</evidence>
<dbReference type="PANTHER" id="PTHR43646">
    <property type="entry name" value="GLYCOSYLTRANSFERASE"/>
    <property type="match status" value="1"/>
</dbReference>
<dbReference type="RefSeq" id="WP_283424056.1">
    <property type="nucleotide sequence ID" value="NZ_FXTY01000001.1"/>
</dbReference>
<dbReference type="Proteomes" id="UP001157961">
    <property type="component" value="Unassembled WGS sequence"/>
</dbReference>
<feature type="domain" description="Glycosyltransferase 2-like" evidence="8">
    <location>
        <begin position="147"/>
        <end position="260"/>
    </location>
</feature>
<keyword evidence="4" id="KW-0808">Transferase</keyword>
<evidence type="ECO:0000313" key="10">
    <source>
        <dbReference type="Proteomes" id="UP001157961"/>
    </source>
</evidence>
<dbReference type="InterPro" id="IPR001173">
    <property type="entry name" value="Glyco_trans_2-like"/>
</dbReference>
<dbReference type="InterPro" id="IPR029044">
    <property type="entry name" value="Nucleotide-diphossugar_trans"/>
</dbReference>
<dbReference type="CDD" id="cd00761">
    <property type="entry name" value="Glyco_tranf_GTA_type"/>
    <property type="match status" value="1"/>
</dbReference>
<sequence>MSTTAIIIGRNEGKRLIACLASLKAQGSEMVYVDSGSWDNSVAEARKVGALVVELDSSLPFTAARARQAGFDALAQTGDLPEIVQFVDGDCIVVDGWIAAGEKALREDDSLGLITGWRAELYPERSVYNALCDFEWHRPAGEIVACGGDMMVRSKAFVEAGGFDATVIAAEDDEFCVRLAKVGWKLRRLPQEMTRHDAAMLRFGQWWQRAIRTGHGFAQVGWMHPPYFRKEQLRGVIYGMLLPLLALWGLMDSAVLFLLVLAVYVANYIRTKNGLVREGLPYWEAWRHARLLTLSKLPNVMGMILFHWRRMRGRAMHIIEYK</sequence>
<evidence type="ECO:0000256" key="2">
    <source>
        <dbReference type="ARBA" id="ARBA00022475"/>
    </source>
</evidence>
<dbReference type="Pfam" id="PF13632">
    <property type="entry name" value="Glyco_trans_2_3"/>
    <property type="match status" value="1"/>
</dbReference>